<proteinExistence type="predicted"/>
<dbReference type="Pfam" id="PF01674">
    <property type="entry name" value="Lipase_2"/>
    <property type="match status" value="3"/>
</dbReference>
<evidence type="ECO:0008006" key="4">
    <source>
        <dbReference type="Google" id="ProtNLM"/>
    </source>
</evidence>
<organism evidence="2 3">
    <name type="scientific">Strongyloides stercoralis</name>
    <name type="common">Threadworm</name>
    <dbReference type="NCBI Taxonomy" id="6248"/>
    <lineage>
        <taxon>Eukaryota</taxon>
        <taxon>Metazoa</taxon>
        <taxon>Ecdysozoa</taxon>
        <taxon>Nematoda</taxon>
        <taxon>Chromadorea</taxon>
        <taxon>Rhabditida</taxon>
        <taxon>Tylenchina</taxon>
        <taxon>Panagrolaimomorpha</taxon>
        <taxon>Strongyloidoidea</taxon>
        <taxon>Strongyloididae</taxon>
        <taxon>Strongyloides</taxon>
    </lineage>
</organism>
<keyword evidence="2" id="KW-1185">Reference proteome</keyword>
<protein>
    <recommendedName>
        <fullName evidence="4">Lipase domain-containing protein</fullName>
    </recommendedName>
</protein>
<evidence type="ECO:0000313" key="3">
    <source>
        <dbReference type="WBParaSite" id="TCONS_00011905.p1"/>
    </source>
</evidence>
<dbReference type="Proteomes" id="UP000035681">
    <property type="component" value="Unplaced"/>
</dbReference>
<dbReference type="Gene3D" id="3.40.50.1820">
    <property type="entry name" value="alpha/beta hydrolase"/>
    <property type="match status" value="3"/>
</dbReference>
<name>A0AAF5DFV4_STRER</name>
<reference evidence="3" key="1">
    <citation type="submission" date="2024-02" db="UniProtKB">
        <authorList>
            <consortium name="WormBaseParasite"/>
        </authorList>
    </citation>
    <scope>IDENTIFICATION</scope>
</reference>
<keyword evidence="1" id="KW-0812">Transmembrane</keyword>
<evidence type="ECO:0000256" key="1">
    <source>
        <dbReference type="SAM" id="Phobius"/>
    </source>
</evidence>
<dbReference type="WBParaSite" id="TCONS_00011905.p1">
    <property type="protein sequence ID" value="TCONS_00011905.p1"/>
    <property type="gene ID" value="XLOC_006957"/>
</dbReference>
<evidence type="ECO:0000313" key="2">
    <source>
        <dbReference type="Proteomes" id="UP000035681"/>
    </source>
</evidence>
<dbReference type="InterPro" id="IPR029058">
    <property type="entry name" value="AB_hydrolase_fold"/>
</dbReference>
<dbReference type="SUPFAM" id="SSF53474">
    <property type="entry name" value="alpha/beta-Hydrolases"/>
    <property type="match status" value="3"/>
</dbReference>
<dbReference type="PANTHER" id="PTHR32015">
    <property type="entry name" value="FASTING INDUCED LIPASE"/>
    <property type="match status" value="1"/>
</dbReference>
<dbReference type="AlphaFoldDB" id="A0AAF5DFV4"/>
<sequence>FFNFAKNFRVMYLIKIFILFFIFSLSFFNVTDGEFTWHFRNFILTNYNQDMVDSLERRDMGLGLIGSFGGKDYNDEKIINKPAIFIHGTTIRAAIFIQTRKYFMDRGYKSGELYATTYGDGGLTTFGYKTMNCEDVIKIRNFIKIVSEYTNSTVNVLGYSMGTPITRKAILGGKCVDTNEDLGEAITHLVDTYIALAGVGYGLETCNFLENIYPSCNLVNGMHCKSRFLNDLNSQPEKFEGINTHAIYSEQDYLIGKDCCGNICPELNHSNMTHKRNFNDHGTIVFNTLDLQYKLFTNIEENENSSFIFVRIQMERIDLGWGNWGSFGGKISDNDVLRKRPVIFIPGAQLRSFMFSGAKNYFMIHGYNSSELYSTSYGDGGWTLLPFFKLRCDVVKQIRLFIKIVNKYANKTVDIVTYSLGAPFVRKAILGGSCVDTNEALGSNITNLINTFVTISGANYGVESCNFLHFFIPYCNPINGFYCLSKFIIDINNETNSYEGMSTYSFISKSDLTSGKNCCGKNCSELKYATKNVILQNSNHLSSISDAIPQIFNLLNNTYNYQFIYSEFTPNFQKFIKSIYGNRLLSKFERLDLGKGGSFGGKNKSNDKIRHNPIIFIHGATRKADTFTHARVFFTKHGYKSGELYGMSYYDDGRTPLTEVILKCSDVHSIRQFIILVHKYTNKKVNVVGYSMGSPLTRKAILGGKCADKNFNLGEPITELVENYVSIAGVANGYEACSNIFNSAPFCNKINGFACNSKFIKNLNNINYRYEGKNSYAIYSETDSLVGQRCCGNRCSALTGATKNIRLNGNDHASILPASLGVMFKLFN</sequence>
<dbReference type="GO" id="GO:0016298">
    <property type="term" value="F:lipase activity"/>
    <property type="evidence" value="ECO:0007669"/>
    <property type="project" value="TreeGrafter"/>
</dbReference>
<dbReference type="PANTHER" id="PTHR32015:SF3">
    <property type="entry name" value="TRIACYLGLYCEROL LIPASE"/>
    <property type="match status" value="1"/>
</dbReference>
<accession>A0AAF5DFV4</accession>
<feature type="transmembrane region" description="Helical" evidence="1">
    <location>
        <begin position="12"/>
        <end position="30"/>
    </location>
</feature>
<dbReference type="GO" id="GO:0016042">
    <property type="term" value="P:lipid catabolic process"/>
    <property type="evidence" value="ECO:0007669"/>
    <property type="project" value="InterPro"/>
</dbReference>
<keyword evidence="1" id="KW-1133">Transmembrane helix</keyword>
<dbReference type="InterPro" id="IPR002918">
    <property type="entry name" value="Lipase_EstA/Esterase_EstB"/>
</dbReference>
<keyword evidence="1" id="KW-0472">Membrane</keyword>